<name>A0A1G9AWM7_9GAMM</name>
<dbReference type="Proteomes" id="UP000198525">
    <property type="component" value="Unassembled WGS sequence"/>
</dbReference>
<dbReference type="OrthoDB" id="2081253at2"/>
<dbReference type="InterPro" id="IPR006522">
    <property type="entry name" value="Phage_virion_morphogenesis"/>
</dbReference>
<evidence type="ECO:0000313" key="1">
    <source>
        <dbReference type="EMBL" id="SDK31721.1"/>
    </source>
</evidence>
<organism evidence="1 2">
    <name type="scientific">Billgrantia gudaonensis</name>
    <dbReference type="NCBI Taxonomy" id="376427"/>
    <lineage>
        <taxon>Bacteria</taxon>
        <taxon>Pseudomonadati</taxon>
        <taxon>Pseudomonadota</taxon>
        <taxon>Gammaproteobacteria</taxon>
        <taxon>Oceanospirillales</taxon>
        <taxon>Halomonadaceae</taxon>
        <taxon>Billgrantia</taxon>
    </lineage>
</organism>
<dbReference type="EMBL" id="FNES01000014">
    <property type="protein sequence ID" value="SDK31721.1"/>
    <property type="molecule type" value="Genomic_DNA"/>
</dbReference>
<accession>A0A1G9AWM7</accession>
<dbReference type="Pfam" id="PF05069">
    <property type="entry name" value="Phage_tail_S"/>
    <property type="match status" value="1"/>
</dbReference>
<protein>
    <submittedName>
        <fullName evidence="1">Phage virion morphogenesis (Putative tail completion) protein</fullName>
    </submittedName>
</protein>
<reference evidence="1 2" key="1">
    <citation type="submission" date="2016-10" db="EMBL/GenBank/DDBJ databases">
        <authorList>
            <person name="de Groot N.N."/>
        </authorList>
    </citation>
    <scope>NUCLEOTIDE SEQUENCE [LARGE SCALE GENOMIC DNA]</scope>
    <source>
        <strain evidence="1 2">CGMCC 1.6133</strain>
    </source>
</reference>
<keyword evidence="2" id="KW-1185">Reference proteome</keyword>
<gene>
    <name evidence="1" type="ORF">SAMN04487954_114113</name>
</gene>
<evidence type="ECO:0000313" key="2">
    <source>
        <dbReference type="Proteomes" id="UP000198525"/>
    </source>
</evidence>
<dbReference type="RefSeq" id="WP_089687979.1">
    <property type="nucleotide sequence ID" value="NZ_FNES01000014.1"/>
</dbReference>
<sequence>MAGVRLDVEINDERVKRALGELIERGRDAQAAFKAIGEDLDRAHRDRFDQQVSPDGQPWAPLSDAYREHKPRRKDEILVLNGHLRDTLRYDAGPDYLEFGTDRVYGAMMHFGGTQADFPHLWGDIPARPWLGLSEDDEAQAVRTLLDYLEQPLS</sequence>
<dbReference type="AlphaFoldDB" id="A0A1G9AWM7"/>
<dbReference type="STRING" id="376427.SAMN04487954_114113"/>
<proteinExistence type="predicted"/>
<dbReference type="NCBIfam" id="TIGR01635">
    <property type="entry name" value="tail_comp_S"/>
    <property type="match status" value="1"/>
</dbReference>